<name>A0AAW9S9C4_9BACT</name>
<dbReference type="AlphaFoldDB" id="A0AAW9S9C4"/>
<feature type="transmembrane region" description="Helical" evidence="5">
    <location>
        <begin position="92"/>
        <end position="114"/>
    </location>
</feature>
<evidence type="ECO:0000256" key="3">
    <source>
        <dbReference type="ARBA" id="ARBA00022989"/>
    </source>
</evidence>
<evidence type="ECO:0000256" key="4">
    <source>
        <dbReference type="ARBA" id="ARBA00023136"/>
    </source>
</evidence>
<dbReference type="PANTHER" id="PTHR22911:SF6">
    <property type="entry name" value="SOLUTE CARRIER FAMILY 35 MEMBER G1"/>
    <property type="match status" value="1"/>
</dbReference>
<evidence type="ECO:0000313" key="7">
    <source>
        <dbReference type="EMBL" id="MEN7548959.1"/>
    </source>
</evidence>
<gene>
    <name evidence="7" type="ORF">AAG747_13635</name>
</gene>
<dbReference type="Pfam" id="PF00892">
    <property type="entry name" value="EamA"/>
    <property type="match status" value="2"/>
</dbReference>
<feature type="transmembrane region" description="Helical" evidence="5">
    <location>
        <begin position="65"/>
        <end position="86"/>
    </location>
</feature>
<keyword evidence="4 5" id="KW-0472">Membrane</keyword>
<proteinExistence type="predicted"/>
<comment type="subcellular location">
    <subcellularLocation>
        <location evidence="1">Membrane</location>
        <topology evidence="1">Multi-pass membrane protein</topology>
    </subcellularLocation>
</comment>
<dbReference type="EMBL" id="JBDKWZ010000007">
    <property type="protein sequence ID" value="MEN7548959.1"/>
    <property type="molecule type" value="Genomic_DNA"/>
</dbReference>
<feature type="transmembrane region" description="Helical" evidence="5">
    <location>
        <begin position="233"/>
        <end position="252"/>
    </location>
</feature>
<evidence type="ECO:0000256" key="2">
    <source>
        <dbReference type="ARBA" id="ARBA00022692"/>
    </source>
</evidence>
<feature type="transmembrane region" description="Helical" evidence="5">
    <location>
        <begin position="121"/>
        <end position="138"/>
    </location>
</feature>
<comment type="caution">
    <text evidence="7">The sequence shown here is derived from an EMBL/GenBank/DDBJ whole genome shotgun (WGS) entry which is preliminary data.</text>
</comment>
<keyword evidence="2 5" id="KW-0812">Transmembrane</keyword>
<evidence type="ECO:0000259" key="6">
    <source>
        <dbReference type="Pfam" id="PF00892"/>
    </source>
</evidence>
<keyword evidence="3 5" id="KW-1133">Transmembrane helix</keyword>
<sequence length="290" mass="32800">MRNMLSPGVRYMLLASFVFSIMNVCVKHISHIPAVEIVLFRAGISLAMSYWSLKRQAIPIWGTNTKVLLLRGTFGTLALVLTIWTYHNMPLATAVMLHYLFPVFTAILVSVFLGEKLYKPQWFFFALCLAGIFMIKGFDTRVTVTGMGVAILGAFFTACAYTCVRKLAGTDHPLVIIFYFPFIAFPITGILSYFQWVQPLGWDWLFLLLIGVLTQIAQVYMTKAYQAEKASKVASVNYVGIIYALGFGYLFFNELFNWKVYIGMGLLLVGVLLNVSFKKPKEKVQKEVVR</sequence>
<protein>
    <submittedName>
        <fullName evidence="7">DMT family transporter</fullName>
    </submittedName>
</protein>
<dbReference type="Gene3D" id="1.10.3730.20">
    <property type="match status" value="1"/>
</dbReference>
<feature type="transmembrane region" description="Helical" evidence="5">
    <location>
        <begin position="12"/>
        <end position="29"/>
    </location>
</feature>
<evidence type="ECO:0000256" key="1">
    <source>
        <dbReference type="ARBA" id="ARBA00004141"/>
    </source>
</evidence>
<organism evidence="7 8">
    <name type="scientific">Rapidithrix thailandica</name>
    <dbReference type="NCBI Taxonomy" id="413964"/>
    <lineage>
        <taxon>Bacteria</taxon>
        <taxon>Pseudomonadati</taxon>
        <taxon>Bacteroidota</taxon>
        <taxon>Cytophagia</taxon>
        <taxon>Cytophagales</taxon>
        <taxon>Flammeovirgaceae</taxon>
        <taxon>Rapidithrix</taxon>
    </lineage>
</organism>
<feature type="transmembrane region" description="Helical" evidence="5">
    <location>
        <begin position="176"/>
        <end position="196"/>
    </location>
</feature>
<accession>A0AAW9S9C4</accession>
<evidence type="ECO:0000313" key="8">
    <source>
        <dbReference type="Proteomes" id="UP001403385"/>
    </source>
</evidence>
<dbReference type="PANTHER" id="PTHR22911">
    <property type="entry name" value="ACYL-MALONYL CONDENSING ENZYME-RELATED"/>
    <property type="match status" value="1"/>
</dbReference>
<dbReference type="Proteomes" id="UP001403385">
    <property type="component" value="Unassembled WGS sequence"/>
</dbReference>
<dbReference type="InterPro" id="IPR000620">
    <property type="entry name" value="EamA_dom"/>
</dbReference>
<keyword evidence="8" id="KW-1185">Reference proteome</keyword>
<feature type="transmembrane region" description="Helical" evidence="5">
    <location>
        <begin position="258"/>
        <end position="277"/>
    </location>
</feature>
<dbReference type="SUPFAM" id="SSF103481">
    <property type="entry name" value="Multidrug resistance efflux transporter EmrE"/>
    <property type="match status" value="2"/>
</dbReference>
<evidence type="ECO:0000256" key="5">
    <source>
        <dbReference type="SAM" id="Phobius"/>
    </source>
</evidence>
<dbReference type="InterPro" id="IPR037185">
    <property type="entry name" value="EmrE-like"/>
</dbReference>
<dbReference type="RefSeq" id="WP_346821733.1">
    <property type="nucleotide sequence ID" value="NZ_JBDKWZ010000007.1"/>
</dbReference>
<feature type="transmembrane region" description="Helical" evidence="5">
    <location>
        <begin position="202"/>
        <end position="221"/>
    </location>
</feature>
<feature type="transmembrane region" description="Helical" evidence="5">
    <location>
        <begin position="35"/>
        <end position="53"/>
    </location>
</feature>
<feature type="domain" description="EamA" evidence="6">
    <location>
        <begin position="8"/>
        <end position="135"/>
    </location>
</feature>
<reference evidence="7 8" key="1">
    <citation type="submission" date="2024-04" db="EMBL/GenBank/DDBJ databases">
        <title>Novel genus in family Flammeovirgaceae.</title>
        <authorList>
            <person name="Nguyen T.H."/>
            <person name="Vuong T.Q."/>
            <person name="Le H."/>
            <person name="Kim S.-G."/>
        </authorList>
    </citation>
    <scope>NUCLEOTIDE SEQUENCE [LARGE SCALE GENOMIC DNA]</scope>
    <source>
        <strain evidence="7 8">JCM 23209</strain>
    </source>
</reference>
<dbReference type="GO" id="GO:0016020">
    <property type="term" value="C:membrane"/>
    <property type="evidence" value="ECO:0007669"/>
    <property type="project" value="UniProtKB-SubCell"/>
</dbReference>
<feature type="domain" description="EamA" evidence="6">
    <location>
        <begin position="146"/>
        <end position="275"/>
    </location>
</feature>
<feature type="transmembrane region" description="Helical" evidence="5">
    <location>
        <begin position="144"/>
        <end position="164"/>
    </location>
</feature>